<proteinExistence type="predicted"/>
<evidence type="ECO:0000313" key="1">
    <source>
        <dbReference type="EMBL" id="PXW91776.1"/>
    </source>
</evidence>
<protein>
    <submittedName>
        <fullName evidence="1">Uncharacterized protein</fullName>
    </submittedName>
</protein>
<reference evidence="1 2" key="1">
    <citation type="submission" date="2018-05" db="EMBL/GenBank/DDBJ databases">
        <title>Genomic Encyclopedia of Type Strains, Phase IV (KMG-IV): sequencing the most valuable type-strain genomes for metagenomic binning, comparative biology and taxonomic classification.</title>
        <authorList>
            <person name="Goeker M."/>
        </authorList>
    </citation>
    <scope>NUCLEOTIDE SEQUENCE [LARGE SCALE GENOMIC DNA]</scope>
    <source>
        <strain evidence="1 2">DSM 22440</strain>
    </source>
</reference>
<dbReference type="AlphaFoldDB" id="A0A2V3WE56"/>
<accession>A0A2V3WE56</accession>
<gene>
    <name evidence="1" type="ORF">DES38_104210</name>
</gene>
<name>A0A2V3WE56_9BACI</name>
<dbReference type="Proteomes" id="UP000247922">
    <property type="component" value="Unassembled WGS sequence"/>
</dbReference>
<dbReference type="Pfam" id="PF20111">
    <property type="entry name" value="DUF6501"/>
    <property type="match status" value="1"/>
</dbReference>
<organism evidence="1 2">
    <name type="scientific">Streptohalobacillus salinus</name>
    <dbReference type="NCBI Taxonomy" id="621096"/>
    <lineage>
        <taxon>Bacteria</taxon>
        <taxon>Bacillati</taxon>
        <taxon>Bacillota</taxon>
        <taxon>Bacilli</taxon>
        <taxon>Bacillales</taxon>
        <taxon>Bacillaceae</taxon>
        <taxon>Streptohalobacillus</taxon>
    </lineage>
</organism>
<dbReference type="EMBL" id="QJJR01000004">
    <property type="protein sequence ID" value="PXW91776.1"/>
    <property type="molecule type" value="Genomic_DNA"/>
</dbReference>
<dbReference type="InterPro" id="IPR045447">
    <property type="entry name" value="DUF6501"/>
</dbReference>
<dbReference type="RefSeq" id="WP_110251073.1">
    <property type="nucleotide sequence ID" value="NZ_QJJR01000004.1"/>
</dbReference>
<sequence length="69" mass="8201">MIHKGWEQRDTIKQIKCVHADAKKFVVDNMLTPGKVYDVKNETDEFYFIIDNSNRIGGFRKNYFSEEIE</sequence>
<evidence type="ECO:0000313" key="2">
    <source>
        <dbReference type="Proteomes" id="UP000247922"/>
    </source>
</evidence>
<dbReference type="OrthoDB" id="2428356at2"/>
<comment type="caution">
    <text evidence="1">The sequence shown here is derived from an EMBL/GenBank/DDBJ whole genome shotgun (WGS) entry which is preliminary data.</text>
</comment>
<keyword evidence="2" id="KW-1185">Reference proteome</keyword>